<evidence type="ECO:0000313" key="2">
    <source>
        <dbReference type="EMBL" id="GAA3956449.1"/>
    </source>
</evidence>
<evidence type="ECO:0000259" key="1">
    <source>
        <dbReference type="Pfam" id="PF13577"/>
    </source>
</evidence>
<dbReference type="CDD" id="cd00531">
    <property type="entry name" value="NTF2_like"/>
    <property type="match status" value="1"/>
</dbReference>
<sequence>MTTPNSMDARILAAVSKEEIRDALFRYCRGLDRGDADLMRSAYHEDAVEHHGDFYDGPARSYCDFVVEHLDTVSVARHELTNVIIDLDGETARSESYFLSIQRMEGREDDDFIMGRYLDRFAFRDGQWRITERRVVFDWSIPVAPNGESPYAPSFPVGKRDRTDPLWQL</sequence>
<reference evidence="3" key="1">
    <citation type="journal article" date="2019" name="Int. J. Syst. Evol. Microbiol.">
        <title>The Global Catalogue of Microorganisms (GCM) 10K type strain sequencing project: providing services to taxonomists for standard genome sequencing and annotation.</title>
        <authorList>
            <consortium name="The Broad Institute Genomics Platform"/>
            <consortium name="The Broad Institute Genome Sequencing Center for Infectious Disease"/>
            <person name="Wu L."/>
            <person name="Ma J."/>
        </authorList>
    </citation>
    <scope>NUCLEOTIDE SEQUENCE [LARGE SCALE GENOMIC DNA]</scope>
    <source>
        <strain evidence="3">JCM 16923</strain>
    </source>
</reference>
<dbReference type="SUPFAM" id="SSF54427">
    <property type="entry name" value="NTF2-like"/>
    <property type="match status" value="1"/>
</dbReference>
<name>A0ABP7P0I1_9ACTN</name>
<comment type="caution">
    <text evidence="2">The sequence shown here is derived from an EMBL/GenBank/DDBJ whole genome shotgun (WGS) entry which is preliminary data.</text>
</comment>
<dbReference type="EMBL" id="BAAAZW010000004">
    <property type="protein sequence ID" value="GAA3956449.1"/>
    <property type="molecule type" value="Genomic_DNA"/>
</dbReference>
<protein>
    <submittedName>
        <fullName evidence="2">Nuclear transport factor 2 family protein</fullName>
    </submittedName>
</protein>
<dbReference type="RefSeq" id="WP_344782069.1">
    <property type="nucleotide sequence ID" value="NZ_BAAAZW010000004.1"/>
</dbReference>
<proteinExistence type="predicted"/>
<evidence type="ECO:0000313" key="3">
    <source>
        <dbReference type="Proteomes" id="UP001418444"/>
    </source>
</evidence>
<keyword evidence="3" id="KW-1185">Reference proteome</keyword>
<dbReference type="InterPro" id="IPR032710">
    <property type="entry name" value="NTF2-like_dom_sf"/>
</dbReference>
<organism evidence="2 3">
    <name type="scientific">Gordonia caeni</name>
    <dbReference type="NCBI Taxonomy" id="1007097"/>
    <lineage>
        <taxon>Bacteria</taxon>
        <taxon>Bacillati</taxon>
        <taxon>Actinomycetota</taxon>
        <taxon>Actinomycetes</taxon>
        <taxon>Mycobacteriales</taxon>
        <taxon>Gordoniaceae</taxon>
        <taxon>Gordonia</taxon>
    </lineage>
</organism>
<gene>
    <name evidence="2" type="ORF">GCM10022231_14050</name>
</gene>
<accession>A0ABP7P0I1</accession>
<dbReference type="Proteomes" id="UP001418444">
    <property type="component" value="Unassembled WGS sequence"/>
</dbReference>
<dbReference type="Pfam" id="PF13577">
    <property type="entry name" value="SnoaL_4"/>
    <property type="match status" value="1"/>
</dbReference>
<dbReference type="InterPro" id="IPR037401">
    <property type="entry name" value="SnoaL-like"/>
</dbReference>
<dbReference type="Gene3D" id="3.10.450.50">
    <property type="match status" value="1"/>
</dbReference>
<feature type="domain" description="SnoaL-like" evidence="1">
    <location>
        <begin position="16"/>
        <end position="134"/>
    </location>
</feature>